<sequence length="401" mass="40171">MATSLRSFSGLAGISLGLAVLAGPAALAQTVYGLGTLTSPYLGSPAGSQGLVAINVANGVAVGTPATVAGVAAGQSLVGMDFRPANAQLYALGYDTAALAPAPNAQLYTLNLTSGAATPVAPAVRLELGRRTARIGFDFNPVADLIRVVSTTRANYRLSPVTGALAGTDTNLAYASGSPATPGIGAVAYTNAYPGAASTTLYAFDELNNGLLSVVSPPNGGVLTAPVTVMLQVPSGTYGIGSPQAIDFDIYSNAGLNRNEGFLTEVTAGGSSNFYRFNLTTGLATLVGNTVPAVVPFVIRDIAVGIGAPLATAPAALARLAAVYPNPARGTATLLLPAALRGNQPTLVTVTDNLGRSVLTRTLAAGPAEALDLPLASLAPGVYSVQARTAAGLVAKRLMVH</sequence>
<accession>A0ABX1HPX3</accession>
<gene>
    <name evidence="2" type="ORF">HBN54_003700</name>
</gene>
<evidence type="ECO:0000259" key="1">
    <source>
        <dbReference type="Pfam" id="PF14339"/>
    </source>
</evidence>
<comment type="caution">
    <text evidence="2">The sequence shown here is derived from an EMBL/GenBank/DDBJ whole genome shotgun (WGS) entry which is preliminary data.</text>
</comment>
<dbReference type="RefSeq" id="WP_168674664.1">
    <property type="nucleotide sequence ID" value="NZ_JAAVTK010000013.1"/>
</dbReference>
<proteinExistence type="predicted"/>
<dbReference type="InterPro" id="IPR026444">
    <property type="entry name" value="Secre_tail"/>
</dbReference>
<feature type="domain" description="DUF4394" evidence="1">
    <location>
        <begin position="51"/>
        <end position="290"/>
    </location>
</feature>
<dbReference type="EMBL" id="JAAVTK010000013">
    <property type="protein sequence ID" value="NKI91088.1"/>
    <property type="molecule type" value="Genomic_DNA"/>
</dbReference>
<dbReference type="Proteomes" id="UP000717634">
    <property type="component" value="Unassembled WGS sequence"/>
</dbReference>
<organism evidence="2 3">
    <name type="scientific">Hymenobacter artigasi</name>
    <dbReference type="NCBI Taxonomy" id="2719616"/>
    <lineage>
        <taxon>Bacteria</taxon>
        <taxon>Pseudomonadati</taxon>
        <taxon>Bacteroidota</taxon>
        <taxon>Cytophagia</taxon>
        <taxon>Cytophagales</taxon>
        <taxon>Hymenobacteraceae</taxon>
        <taxon>Hymenobacter</taxon>
    </lineage>
</organism>
<evidence type="ECO:0000313" key="3">
    <source>
        <dbReference type="Proteomes" id="UP000717634"/>
    </source>
</evidence>
<dbReference type="Pfam" id="PF14339">
    <property type="entry name" value="DUF4394"/>
    <property type="match status" value="1"/>
</dbReference>
<protein>
    <recommendedName>
        <fullName evidence="1">DUF4394 domain-containing protein</fullName>
    </recommendedName>
</protein>
<evidence type="ECO:0000313" key="2">
    <source>
        <dbReference type="EMBL" id="NKI91088.1"/>
    </source>
</evidence>
<reference evidence="2 3" key="1">
    <citation type="submission" date="2020-03" db="EMBL/GenBank/DDBJ databases">
        <title>Genomic Encyclopedia of Type Strains, Phase IV (KMG-V): Genome sequencing to study the core and pangenomes of soil and plant-associated prokaryotes.</title>
        <authorList>
            <person name="Whitman W."/>
        </authorList>
    </citation>
    <scope>NUCLEOTIDE SEQUENCE [LARGE SCALE GENOMIC DNA]</scope>
    <source>
        <strain evidence="2 3">1B</strain>
    </source>
</reference>
<keyword evidence="3" id="KW-1185">Reference proteome</keyword>
<dbReference type="InterPro" id="IPR025507">
    <property type="entry name" value="DUF4394"/>
</dbReference>
<name>A0ABX1HPX3_9BACT</name>
<dbReference type="NCBIfam" id="TIGR04183">
    <property type="entry name" value="Por_Secre_tail"/>
    <property type="match status" value="1"/>
</dbReference>